<dbReference type="GO" id="GO:0006355">
    <property type="term" value="P:regulation of DNA-templated transcription"/>
    <property type="evidence" value="ECO:0007669"/>
    <property type="project" value="InterPro"/>
</dbReference>
<dbReference type="InterPro" id="IPR036388">
    <property type="entry name" value="WH-like_DNA-bd_sf"/>
</dbReference>
<dbReference type="Proteomes" id="UP000578112">
    <property type="component" value="Unassembled WGS sequence"/>
</dbReference>
<dbReference type="Gene3D" id="1.25.40.10">
    <property type="entry name" value="Tetratricopeptide repeat domain"/>
    <property type="match status" value="2"/>
</dbReference>
<protein>
    <submittedName>
        <fullName evidence="2">Putative ATPase</fullName>
    </submittedName>
</protein>
<accession>A0A7W7MPJ6</accession>
<dbReference type="Pfam" id="PF13401">
    <property type="entry name" value="AAA_22"/>
    <property type="match status" value="1"/>
</dbReference>
<evidence type="ECO:0000259" key="1">
    <source>
        <dbReference type="SMART" id="SM01043"/>
    </source>
</evidence>
<dbReference type="InterPro" id="IPR049945">
    <property type="entry name" value="AAA_22"/>
</dbReference>
<dbReference type="SUPFAM" id="SSF48452">
    <property type="entry name" value="TPR-like"/>
    <property type="match status" value="2"/>
</dbReference>
<dbReference type="InterPro" id="IPR027417">
    <property type="entry name" value="P-loop_NTPase"/>
</dbReference>
<dbReference type="EMBL" id="JACHNH010000001">
    <property type="protein sequence ID" value="MBB4761767.1"/>
    <property type="molecule type" value="Genomic_DNA"/>
</dbReference>
<organism evidence="2 3">
    <name type="scientific">Actinoplanes digitatis</name>
    <dbReference type="NCBI Taxonomy" id="1868"/>
    <lineage>
        <taxon>Bacteria</taxon>
        <taxon>Bacillati</taxon>
        <taxon>Actinomycetota</taxon>
        <taxon>Actinomycetes</taxon>
        <taxon>Micromonosporales</taxon>
        <taxon>Micromonosporaceae</taxon>
        <taxon>Actinoplanes</taxon>
    </lineage>
</organism>
<gene>
    <name evidence="2" type="ORF">BJ971_002323</name>
</gene>
<dbReference type="InterPro" id="IPR011990">
    <property type="entry name" value="TPR-like_helical_dom_sf"/>
</dbReference>
<dbReference type="PRINTS" id="PR00364">
    <property type="entry name" value="DISEASERSIST"/>
</dbReference>
<evidence type="ECO:0000313" key="2">
    <source>
        <dbReference type="EMBL" id="MBB4761767.1"/>
    </source>
</evidence>
<dbReference type="InterPro" id="IPR016032">
    <property type="entry name" value="Sig_transdc_resp-reg_C-effctor"/>
</dbReference>
<proteinExistence type="predicted"/>
<reference evidence="2 3" key="1">
    <citation type="submission" date="2020-08" db="EMBL/GenBank/DDBJ databases">
        <title>Sequencing the genomes of 1000 actinobacteria strains.</title>
        <authorList>
            <person name="Klenk H.-P."/>
        </authorList>
    </citation>
    <scope>NUCLEOTIDE SEQUENCE [LARGE SCALE GENOMIC DNA]</scope>
    <source>
        <strain evidence="2 3">DSM 43149</strain>
    </source>
</reference>
<comment type="caution">
    <text evidence="2">The sequence shown here is derived from an EMBL/GenBank/DDBJ whole genome shotgun (WGS) entry which is preliminary data.</text>
</comment>
<keyword evidence="3" id="KW-1185">Reference proteome</keyword>
<dbReference type="Pfam" id="PF03704">
    <property type="entry name" value="BTAD"/>
    <property type="match status" value="1"/>
</dbReference>
<dbReference type="Gene3D" id="1.10.10.10">
    <property type="entry name" value="Winged helix-like DNA-binding domain superfamily/Winged helix DNA-binding domain"/>
    <property type="match status" value="1"/>
</dbReference>
<dbReference type="AlphaFoldDB" id="A0A7W7MPJ6"/>
<dbReference type="PANTHER" id="PTHR47691">
    <property type="entry name" value="REGULATOR-RELATED"/>
    <property type="match status" value="1"/>
</dbReference>
<feature type="domain" description="Bacterial transcriptional activator" evidence="1">
    <location>
        <begin position="103"/>
        <end position="237"/>
    </location>
</feature>
<dbReference type="SMART" id="SM01043">
    <property type="entry name" value="BTAD"/>
    <property type="match status" value="1"/>
</dbReference>
<dbReference type="GO" id="GO:0016887">
    <property type="term" value="F:ATP hydrolysis activity"/>
    <property type="evidence" value="ECO:0007669"/>
    <property type="project" value="InterPro"/>
</dbReference>
<dbReference type="GO" id="GO:0003677">
    <property type="term" value="F:DNA binding"/>
    <property type="evidence" value="ECO:0007669"/>
    <property type="project" value="InterPro"/>
</dbReference>
<dbReference type="SUPFAM" id="SSF46894">
    <property type="entry name" value="C-terminal effector domain of the bipartite response regulators"/>
    <property type="match status" value="1"/>
</dbReference>
<dbReference type="SUPFAM" id="SSF52540">
    <property type="entry name" value="P-loop containing nucleoside triphosphate hydrolases"/>
    <property type="match status" value="1"/>
</dbReference>
<dbReference type="PANTHER" id="PTHR47691:SF3">
    <property type="entry name" value="HTH-TYPE TRANSCRIPTIONAL REGULATOR RV0890C-RELATED"/>
    <property type="match status" value="1"/>
</dbReference>
<name>A0A7W7MPJ6_9ACTN</name>
<dbReference type="RefSeq" id="WP_184992393.1">
    <property type="nucleotide sequence ID" value="NZ_BOMK01000001.1"/>
</dbReference>
<sequence length="1062" mass="113994">MQIRLLGEFKVDRDGTPVQAREWRLRKARTLVKLLALAPDQRMHRDVLLDVLWPDRPVASAANNLHQALHVARRVLAGDGPHAGLMELHDDVVVLRAGGLVDVDVRHFERLAAAARADGGLAGLRAAVAAYAGDLLPEDRFEDWAASRREELRELLCELLVELAARAGAAEAGAALQRALAIDPRHEGAVRGLMRLLAAAGRRPEALARYERLRDDLRADLGSDPDPETRRLYRDLLTADQDGHRPATPRHNLAPALTSFVGRDREIADVHRLLTPGGLLTLTGVGGAGKTRLAEEAARRLLGAYPDGVWFADLARVGDPRRVADAVAAALGLDPAAGPDALRTLTGRLAPTTLLLILDNCEHLLAACGNLAGAIRRACPGVTLLATSREPLHAPGEVTFRVPSLAVPGAAEGAGDPERLAMLPSVRLFLDRSRDVRPGFGIDAGNAAAVVEICRRLDGIPLAIELAAARMSHLEAVEIAERLHGALSLLGRRGQLTRHATLRATLEWSHALLAGDEQILLRRLAVFAGGFSLPSAERVCADERLPRGEILDCLGRIADKSLVQIERAGDRSRYRLLETIRQLARERLTEAGEADAFDAAHCRHFLELAVGNDPDRASGIVVERPQVLDIDHDNLRAALGWAVRNDPGRALLLGVSLWRYWLARGHFVEGAGWLERVLALAPEPSPDRARALFALAVLEARRGRSDRLSSLGAAALAAAERSGTPADAIQARLMRGILLVGVAEIDEVERVAEAALAGDGTPPVAATAHWLAALAALFREDVRTAGRRFAACLRHLSLVDPAAAPFLPAVTFCMPLAPVGAAQVPVFEESWLLGRRVGAVQGHAYALSALGYVRRLAGDLAGALETTGRSVDAFARIDDDAGLAHALNHLGCVERDARLFDPADRHLREALRLRERLGDRRGENLSLANLGLLSAAAGDLAEGRRLARAALDRGEAVDDGPGVGGALLNLTVVELYAGARDRARALAEQTVAAFEPQGYLRLVAWTRLLAAELARDDGDAEALERHGRAADALFRRLGARIGLRRCSALPLSDAKSVQRADS</sequence>
<dbReference type="InterPro" id="IPR005158">
    <property type="entry name" value="BTAD"/>
</dbReference>
<evidence type="ECO:0000313" key="3">
    <source>
        <dbReference type="Proteomes" id="UP000578112"/>
    </source>
</evidence>